<reference evidence="2" key="1">
    <citation type="journal article" date="2019" name="Int. J. Syst. Evol. Microbiol.">
        <title>The Global Catalogue of Microorganisms (GCM) 10K type strain sequencing project: providing services to taxonomists for standard genome sequencing and annotation.</title>
        <authorList>
            <consortium name="The Broad Institute Genomics Platform"/>
            <consortium name="The Broad Institute Genome Sequencing Center for Infectious Disease"/>
            <person name="Wu L."/>
            <person name="Ma J."/>
        </authorList>
    </citation>
    <scope>NUCLEOTIDE SEQUENCE [LARGE SCALE GENOMIC DNA]</scope>
    <source>
        <strain evidence="2">CGMCC 1.15475</strain>
    </source>
</reference>
<comment type="caution">
    <text evidence="1">The sequence shown here is derived from an EMBL/GenBank/DDBJ whole genome shotgun (WGS) entry which is preliminary data.</text>
</comment>
<dbReference type="InterPro" id="IPR015231">
    <property type="entry name" value="DUF1934"/>
</dbReference>
<dbReference type="SUPFAM" id="SSF50814">
    <property type="entry name" value="Lipocalins"/>
    <property type="match status" value="1"/>
</dbReference>
<evidence type="ECO:0000313" key="1">
    <source>
        <dbReference type="EMBL" id="MFD1861831.1"/>
    </source>
</evidence>
<name>A0ABW4QE24_9BACL</name>
<protein>
    <submittedName>
        <fullName evidence="1">DUF1934 domain-containing protein</fullName>
    </submittedName>
</protein>
<dbReference type="Proteomes" id="UP001597273">
    <property type="component" value="Unassembled WGS sequence"/>
</dbReference>
<accession>A0ABW4QE24</accession>
<dbReference type="Gene3D" id="2.40.128.20">
    <property type="match status" value="1"/>
</dbReference>
<sequence length="136" mass="15955">MRKMVKIKLTTIIRQPDVEEQKMEMWSEGTMTVKNDRRYLQYEERQDELDIRTTVKLGQEDAMVMRSGGLQMRLPFLLHKEQTGNLTNEHGSFMLTTKAHELSVSDTHFKVRYDLAMGESFVGEYVMEIQFTEGTQ</sequence>
<keyword evidence="2" id="KW-1185">Reference proteome</keyword>
<dbReference type="InterPro" id="IPR012674">
    <property type="entry name" value="Calycin"/>
</dbReference>
<dbReference type="RefSeq" id="WP_204891107.1">
    <property type="nucleotide sequence ID" value="NZ_JBHUFW010000004.1"/>
</dbReference>
<dbReference type="EMBL" id="JBHUFW010000004">
    <property type="protein sequence ID" value="MFD1861831.1"/>
    <property type="molecule type" value="Genomic_DNA"/>
</dbReference>
<dbReference type="Pfam" id="PF09148">
    <property type="entry name" value="DUF1934"/>
    <property type="match status" value="1"/>
</dbReference>
<proteinExistence type="predicted"/>
<organism evidence="1 2">
    <name type="scientific">Planococcus chinensis</name>
    <dbReference type="NCBI Taxonomy" id="272917"/>
    <lineage>
        <taxon>Bacteria</taxon>
        <taxon>Bacillati</taxon>
        <taxon>Bacillota</taxon>
        <taxon>Bacilli</taxon>
        <taxon>Bacillales</taxon>
        <taxon>Caryophanaceae</taxon>
        <taxon>Planococcus</taxon>
    </lineage>
</organism>
<gene>
    <name evidence="1" type="ORF">ACFSDB_02770</name>
</gene>
<evidence type="ECO:0000313" key="2">
    <source>
        <dbReference type="Proteomes" id="UP001597273"/>
    </source>
</evidence>